<feature type="compositionally biased region" description="Low complexity" evidence="1">
    <location>
        <begin position="1"/>
        <end position="13"/>
    </location>
</feature>
<feature type="compositionally biased region" description="Low complexity" evidence="1">
    <location>
        <begin position="207"/>
        <end position="225"/>
    </location>
</feature>
<feature type="compositionally biased region" description="Low complexity" evidence="1">
    <location>
        <begin position="454"/>
        <end position="480"/>
    </location>
</feature>
<feature type="region of interest" description="Disordered" evidence="1">
    <location>
        <begin position="833"/>
        <end position="882"/>
    </location>
</feature>
<dbReference type="OrthoDB" id="2987636at2759"/>
<feature type="region of interest" description="Disordered" evidence="1">
    <location>
        <begin position="402"/>
        <end position="498"/>
    </location>
</feature>
<gene>
    <name evidence="3" type="ORF">NLJ89_g7673</name>
</gene>
<evidence type="ECO:0000256" key="1">
    <source>
        <dbReference type="SAM" id="MobiDB-lite"/>
    </source>
</evidence>
<feature type="region of interest" description="Disordered" evidence="1">
    <location>
        <begin position="199"/>
        <end position="255"/>
    </location>
</feature>
<evidence type="ECO:0000313" key="3">
    <source>
        <dbReference type="EMBL" id="KAJ3504950.1"/>
    </source>
</evidence>
<dbReference type="InterPro" id="IPR045341">
    <property type="entry name" value="DUF6532"/>
</dbReference>
<accession>A0A9W8MV82</accession>
<comment type="caution">
    <text evidence="3">The sequence shown here is derived from an EMBL/GenBank/DDBJ whole genome shotgun (WGS) entry which is preliminary data.</text>
</comment>
<name>A0A9W8MV82_9AGAR</name>
<feature type="compositionally biased region" description="Polar residues" evidence="1">
    <location>
        <begin position="847"/>
        <end position="860"/>
    </location>
</feature>
<reference evidence="3" key="1">
    <citation type="submission" date="2022-07" db="EMBL/GenBank/DDBJ databases">
        <title>Genome Sequence of Agrocybe chaxingu.</title>
        <authorList>
            <person name="Buettner E."/>
        </authorList>
    </citation>
    <scope>NUCLEOTIDE SEQUENCE</scope>
    <source>
        <strain evidence="3">MP-N11</strain>
    </source>
</reference>
<keyword evidence="4" id="KW-1185">Reference proteome</keyword>
<dbReference type="Proteomes" id="UP001148786">
    <property type="component" value="Unassembled WGS sequence"/>
</dbReference>
<sequence>MSSKSVDACSASSPTLVGPISPDMQATRKREKGITFSVKPSSVLKSPVFNRKKRFPLSGFQRDAQMRLAAEEFRLRRRHELKKAIQHRVQAEDEQLRRQHRELQVLSSAAEEDSSFASLGAQLAFQLAHATHHTFLAEEEAVHSRILEYELVIETLKDDLEDIRARVLDAAFQIQNVVSVCKAYRIPLRMDNISPLPPSSQLVRIQSRSPSSSSGASSTDFSDASMSVGNALDQGSMAEHPSDAPDDCPYPVFHQHELNPERNDTLSFLDTQHQIIPFFDEGSSGPALPQNLDPFSIRVPDGHPGHSTVSHYEGDPSVNDEGYYWAPPDAQTSGYYFSPAQIPGRMPVQAPPNTFGDLMPPATIQQPSWTEMPMAEAMQHPLNAADVAGWASSTMPSWPQSTPFFSLQPFPPEQLPFGPYERLPTPSGRSDRRQQADPYPSTSARASMVPAPTPTTTSAPPSHGSRSSRSWGKGKAKASSTQSGVSGRQRKASPKTKAMPIIKGRIVRESIVLGRAFYHHESPLLDDYKAQARAAFKKYTTDNPKVVLNYDELEPDLLGALTDWRSSVKCPTRILVADSFGLKTADETDPKDVKDAIKAANKRIIDSLRLSDKGPNRLFANNPANELGERWATPLVFEVLSLMLFGTKNSVGFEDLEACGPPLKLPLLALALTMIWECLLEWEYGTKVEAPLVYRAEGEYEIIHQQLRDYESSSPQLKKTFKKLWRQLLKTHLSSDSHDSSDSDTSDETPAPKDQVYDTLAYENTVPLLPPSDVVVNWPRCRRTEAEVGTCVSHTAPFLPPHSIARSRGTYISKAANFSQTLISTMTNNHAHLGLNLPGSSQDRRNTPSTRSAEPQQSLPTPAPTQRLPGIATGSSSTPAGTVMPLRTLQRVVTHTVKTQSNSELIKRRTLEVGAAAVDQAATRQSLYDDEATVARVRDSLAARKEEEIAKRPQLPDIIPGFKAYALNLAISPKVDNTIKAFTPLLPPPHAVRQPEEKRSLDRKGEKELGELEWLAVAKAAEERMRHHHGDARADALASHHQLVTDLGCLHVWEIALEYDSQQRDLWAHYPSHDISSLDRDALTVITTQYLIATRNNAFIRLREAPGRVNANADQFS</sequence>
<feature type="region of interest" description="Disordered" evidence="1">
    <location>
        <begin position="1"/>
        <end position="33"/>
    </location>
</feature>
<dbReference type="CDD" id="cd22249">
    <property type="entry name" value="UDM1_RNF168_RNF169-like"/>
    <property type="match status" value="1"/>
</dbReference>
<proteinExistence type="predicted"/>
<feature type="region of interest" description="Disordered" evidence="1">
    <location>
        <begin position="734"/>
        <end position="753"/>
    </location>
</feature>
<evidence type="ECO:0000313" key="4">
    <source>
        <dbReference type="Proteomes" id="UP001148786"/>
    </source>
</evidence>
<dbReference type="AlphaFoldDB" id="A0A9W8MV82"/>
<organism evidence="3 4">
    <name type="scientific">Agrocybe chaxingu</name>
    <dbReference type="NCBI Taxonomy" id="84603"/>
    <lineage>
        <taxon>Eukaryota</taxon>
        <taxon>Fungi</taxon>
        <taxon>Dikarya</taxon>
        <taxon>Basidiomycota</taxon>
        <taxon>Agaricomycotina</taxon>
        <taxon>Agaricomycetes</taxon>
        <taxon>Agaricomycetidae</taxon>
        <taxon>Agaricales</taxon>
        <taxon>Agaricineae</taxon>
        <taxon>Strophariaceae</taxon>
        <taxon>Agrocybe</taxon>
    </lineage>
</organism>
<feature type="domain" description="DUF6532" evidence="2">
    <location>
        <begin position="549"/>
        <end position="691"/>
    </location>
</feature>
<evidence type="ECO:0000259" key="2">
    <source>
        <dbReference type="Pfam" id="PF20149"/>
    </source>
</evidence>
<dbReference type="Pfam" id="PF20149">
    <property type="entry name" value="DUF6532"/>
    <property type="match status" value="1"/>
</dbReference>
<dbReference type="EMBL" id="JANKHO010000942">
    <property type="protein sequence ID" value="KAJ3504950.1"/>
    <property type="molecule type" value="Genomic_DNA"/>
</dbReference>
<protein>
    <recommendedName>
        <fullName evidence="2">DUF6532 domain-containing protein</fullName>
    </recommendedName>
</protein>